<evidence type="ECO:0000256" key="6">
    <source>
        <dbReference type="SAM" id="SignalP"/>
    </source>
</evidence>
<feature type="compositionally biased region" description="Low complexity" evidence="5">
    <location>
        <begin position="191"/>
        <end position="208"/>
    </location>
</feature>
<evidence type="ECO:0000313" key="9">
    <source>
        <dbReference type="Proteomes" id="UP000199239"/>
    </source>
</evidence>
<reference evidence="9" key="1">
    <citation type="submission" date="2016-10" db="EMBL/GenBank/DDBJ databases">
        <authorList>
            <person name="Varghese N."/>
            <person name="Submissions S."/>
        </authorList>
    </citation>
    <scope>NUCLEOTIDE SEQUENCE [LARGE SCALE GENOMIC DNA]</scope>
    <source>
        <strain evidence="9">DSM 23422</strain>
    </source>
</reference>
<evidence type="ECO:0000256" key="3">
    <source>
        <dbReference type="ARBA" id="ARBA00022989"/>
    </source>
</evidence>
<gene>
    <name evidence="8" type="ORF">SAMN04488040_0921</name>
</gene>
<dbReference type="EMBL" id="FPAJ01000001">
    <property type="protein sequence ID" value="SFS55651.1"/>
    <property type="molecule type" value="Genomic_DNA"/>
</dbReference>
<feature type="compositionally biased region" description="Pro residues" evidence="5">
    <location>
        <begin position="118"/>
        <end position="127"/>
    </location>
</feature>
<evidence type="ECO:0000256" key="5">
    <source>
        <dbReference type="SAM" id="MobiDB-lite"/>
    </source>
</evidence>
<organism evidence="8 9">
    <name type="scientific">Sulfitobacter marinus</name>
    <dbReference type="NCBI Taxonomy" id="394264"/>
    <lineage>
        <taxon>Bacteria</taxon>
        <taxon>Pseudomonadati</taxon>
        <taxon>Pseudomonadota</taxon>
        <taxon>Alphaproteobacteria</taxon>
        <taxon>Rhodobacterales</taxon>
        <taxon>Roseobacteraceae</taxon>
        <taxon>Sulfitobacter</taxon>
    </lineage>
</organism>
<sequence>MIFRSHLARGVSLVLATGIVAGAAQFSVPKNRIEMAGGGAPVEARMGSTFEDMAVGTLTAKTPDTEVEQPVEPEVIEPVKAEPVRPEPIAKPELALTPELTQPVTPTPLVMAALTPVPATPPAPTGAPKPETIVTETPKTDAPLQSQRPKEKTPEVVKKKPKKKPVKKATARGNAKRNNTKGAETGKNKNAKATTTGKAKKAASQAGNAAVSNYPGQVMRRISRVGKPRVKSKGEAVIAFTISASGGLGGVSVARSSGSAALDQAALTLIRKAAPFPKPPAGARRQYTIKIKGR</sequence>
<comment type="subcellular location">
    <subcellularLocation>
        <location evidence="1">Membrane</location>
        <topology evidence="1">Single-pass membrane protein</topology>
    </subcellularLocation>
</comment>
<dbReference type="Proteomes" id="UP000199239">
    <property type="component" value="Unassembled WGS sequence"/>
</dbReference>
<keyword evidence="2" id="KW-0812">Transmembrane</keyword>
<dbReference type="RefSeq" id="WP_093915107.1">
    <property type="nucleotide sequence ID" value="NZ_FPAJ01000001.1"/>
</dbReference>
<feature type="region of interest" description="Disordered" evidence="5">
    <location>
        <begin position="116"/>
        <end position="208"/>
    </location>
</feature>
<evidence type="ECO:0000313" key="8">
    <source>
        <dbReference type="EMBL" id="SFS55651.1"/>
    </source>
</evidence>
<keyword evidence="4" id="KW-0472">Membrane</keyword>
<feature type="signal peptide" evidence="6">
    <location>
        <begin position="1"/>
        <end position="23"/>
    </location>
</feature>
<keyword evidence="9" id="KW-1185">Reference proteome</keyword>
<name>A0A1I6QT82_9RHOB</name>
<dbReference type="Pfam" id="PF13103">
    <property type="entry name" value="TonB_2"/>
    <property type="match status" value="1"/>
</dbReference>
<evidence type="ECO:0000256" key="2">
    <source>
        <dbReference type="ARBA" id="ARBA00022692"/>
    </source>
</evidence>
<dbReference type="InterPro" id="IPR006260">
    <property type="entry name" value="TonB/TolA_C"/>
</dbReference>
<feature type="chain" id="PRO_5011459612" evidence="6">
    <location>
        <begin position="24"/>
        <end position="294"/>
    </location>
</feature>
<dbReference type="GO" id="GO:0055085">
    <property type="term" value="P:transmembrane transport"/>
    <property type="evidence" value="ECO:0007669"/>
    <property type="project" value="InterPro"/>
</dbReference>
<proteinExistence type="predicted"/>
<feature type="compositionally biased region" description="Basic residues" evidence="5">
    <location>
        <begin position="159"/>
        <end position="179"/>
    </location>
</feature>
<dbReference type="STRING" id="394264.SAMN04488040_0921"/>
<dbReference type="SUPFAM" id="SSF74653">
    <property type="entry name" value="TolA/TonB C-terminal domain"/>
    <property type="match status" value="1"/>
</dbReference>
<keyword evidence="6" id="KW-0732">Signal</keyword>
<keyword evidence="3" id="KW-1133">Transmembrane helix</keyword>
<accession>A0A1I6QT82</accession>
<evidence type="ECO:0000256" key="1">
    <source>
        <dbReference type="ARBA" id="ARBA00004167"/>
    </source>
</evidence>
<protein>
    <submittedName>
        <fullName evidence="8">Outer membrane transport energization protein TonB</fullName>
    </submittedName>
</protein>
<dbReference type="AlphaFoldDB" id="A0A1I6QT82"/>
<evidence type="ECO:0000256" key="4">
    <source>
        <dbReference type="ARBA" id="ARBA00023136"/>
    </source>
</evidence>
<dbReference type="Gene3D" id="3.30.1150.10">
    <property type="match status" value="1"/>
</dbReference>
<dbReference type="InterPro" id="IPR037682">
    <property type="entry name" value="TonB_C"/>
</dbReference>
<dbReference type="PROSITE" id="PS52015">
    <property type="entry name" value="TONB_CTD"/>
    <property type="match status" value="1"/>
</dbReference>
<dbReference type="OrthoDB" id="7930032at2"/>
<dbReference type="NCBIfam" id="TIGR01352">
    <property type="entry name" value="tonB_Cterm"/>
    <property type="match status" value="1"/>
</dbReference>
<feature type="compositionally biased region" description="Basic and acidic residues" evidence="5">
    <location>
        <begin position="148"/>
        <end position="158"/>
    </location>
</feature>
<dbReference type="GO" id="GO:0016020">
    <property type="term" value="C:membrane"/>
    <property type="evidence" value="ECO:0007669"/>
    <property type="project" value="UniProtKB-SubCell"/>
</dbReference>
<evidence type="ECO:0000259" key="7">
    <source>
        <dbReference type="PROSITE" id="PS52015"/>
    </source>
</evidence>
<feature type="domain" description="TonB C-terminal" evidence="7">
    <location>
        <begin position="208"/>
        <end position="294"/>
    </location>
</feature>